<evidence type="ECO:0000313" key="5">
    <source>
        <dbReference type="Proteomes" id="UP000003980"/>
    </source>
</evidence>
<dbReference type="eggNOG" id="arCOG00600">
    <property type="taxonomic scope" value="Archaea"/>
</dbReference>
<dbReference type="InterPro" id="IPR051462">
    <property type="entry name" value="CBS_domain-containing"/>
</dbReference>
<feature type="domain" description="CBS" evidence="3">
    <location>
        <begin position="93"/>
        <end position="153"/>
    </location>
</feature>
<dbReference type="PROSITE" id="PS51371">
    <property type="entry name" value="CBS"/>
    <property type="match status" value="4"/>
</dbReference>
<dbReference type="Gene3D" id="3.10.580.10">
    <property type="entry name" value="CBS-domain"/>
    <property type="match status" value="2"/>
</dbReference>
<dbReference type="PANTHER" id="PTHR48108">
    <property type="entry name" value="CBS DOMAIN-CONTAINING PROTEIN CBSX2, CHLOROPLASTIC"/>
    <property type="match status" value="1"/>
</dbReference>
<keyword evidence="2" id="KW-0129">CBS domain</keyword>
<organism evidence="4 5">
    <name type="scientific">Metallosphaera yellowstonensis MK1</name>
    <dbReference type="NCBI Taxonomy" id="671065"/>
    <lineage>
        <taxon>Archaea</taxon>
        <taxon>Thermoproteota</taxon>
        <taxon>Thermoprotei</taxon>
        <taxon>Sulfolobales</taxon>
        <taxon>Sulfolobaceae</taxon>
        <taxon>Metallosphaera</taxon>
    </lineage>
</organism>
<accession>H2C3H9</accession>
<dbReference type="Proteomes" id="UP000003980">
    <property type="component" value="Unassembled WGS sequence"/>
</dbReference>
<sequence>MKRKSWNSGRLRVFKQITILSHMGIIREFMILRPFDTLLYASKIMVMEQVPKSIVIDEKGEPVGTLTQKDIINFIYSMGEDRPIENVMVSEVMRKDLVCVSPSIDPFEAAQILVDKRQPLLAVCDESGKAIGIIIKSDLSNFYASQVKGLQKVKDYMSSPVVTIEPSTRLSEAVSVLIERNLSRLVVYSSGRVQGVITTTDLLYLAPVIKFKELKVEVRDVMSPNVIVVDGEEDMAHAARLMASRKIKGIPVMGKDGKLSGIVTTTDVIRAMMDQSVKKYLYEIKMYTSSF</sequence>
<keyword evidence="1" id="KW-0677">Repeat</keyword>
<dbReference type="HOGENOM" id="CLU_076812_3_0_2"/>
<dbReference type="SMART" id="SM00116">
    <property type="entry name" value="CBS"/>
    <property type="match status" value="4"/>
</dbReference>
<evidence type="ECO:0000313" key="4">
    <source>
        <dbReference type="EMBL" id="EHP70800.1"/>
    </source>
</evidence>
<dbReference type="PANTHER" id="PTHR48108:SF26">
    <property type="entry name" value="CBS DOMAIN-CONTAINING PROTEIN DDB_G0289609"/>
    <property type="match status" value="1"/>
</dbReference>
<dbReference type="SUPFAM" id="SSF54631">
    <property type="entry name" value="CBS-domain pair"/>
    <property type="match status" value="2"/>
</dbReference>
<gene>
    <name evidence="4" type="ORF">MetMK1DRAFT_00013030</name>
</gene>
<dbReference type="EMBL" id="JH597761">
    <property type="protein sequence ID" value="EHP70800.1"/>
    <property type="molecule type" value="Genomic_DNA"/>
</dbReference>
<dbReference type="CDD" id="cd02205">
    <property type="entry name" value="CBS_pair_SF"/>
    <property type="match status" value="2"/>
</dbReference>
<feature type="domain" description="CBS" evidence="3">
    <location>
        <begin position="222"/>
        <end position="279"/>
    </location>
</feature>
<reference evidence="4 5" key="1">
    <citation type="submission" date="2012-01" db="EMBL/GenBank/DDBJ databases">
        <title>Improved High-Quality Draft sequence of Metallosphaera yellowstonensis MK1.</title>
        <authorList>
            <consortium name="US DOE Joint Genome Institute"/>
            <person name="Lucas S."/>
            <person name="Han J."/>
            <person name="Cheng J.-F."/>
            <person name="Goodwin L."/>
            <person name="Pitluck S."/>
            <person name="Peters L."/>
            <person name="Teshima H."/>
            <person name="Detter J.C."/>
            <person name="Han C."/>
            <person name="Tapia R."/>
            <person name="Land M."/>
            <person name="Hauser L."/>
            <person name="Kyrpides N."/>
            <person name="Kozubal M."/>
            <person name="Macur R.E."/>
            <person name="Jay Z."/>
            <person name="Inskeep W."/>
            <person name="Woyke T."/>
        </authorList>
    </citation>
    <scope>NUCLEOTIDE SEQUENCE [LARGE SCALE GENOMIC DNA]</scope>
    <source>
        <strain evidence="4 5">MK1</strain>
    </source>
</reference>
<dbReference type="InterPro" id="IPR000644">
    <property type="entry name" value="CBS_dom"/>
</dbReference>
<name>H2C3H9_9CREN</name>
<feature type="domain" description="CBS" evidence="3">
    <location>
        <begin position="25"/>
        <end position="82"/>
    </location>
</feature>
<proteinExistence type="predicted"/>
<dbReference type="Pfam" id="PF00571">
    <property type="entry name" value="CBS"/>
    <property type="match status" value="4"/>
</dbReference>
<dbReference type="STRING" id="671065.MetMK1DRAFT_00013030"/>
<evidence type="ECO:0000256" key="2">
    <source>
        <dbReference type="PROSITE-ProRule" id="PRU00703"/>
    </source>
</evidence>
<evidence type="ECO:0000259" key="3">
    <source>
        <dbReference type="PROSITE" id="PS51371"/>
    </source>
</evidence>
<dbReference type="AlphaFoldDB" id="H2C3H9"/>
<feature type="domain" description="CBS" evidence="3">
    <location>
        <begin position="157"/>
        <end position="216"/>
    </location>
</feature>
<protein>
    <submittedName>
        <fullName evidence="4">Putative transcriptional regulator, contains C-terminal CBS domains</fullName>
    </submittedName>
</protein>
<dbReference type="InterPro" id="IPR046342">
    <property type="entry name" value="CBS_dom_sf"/>
</dbReference>
<evidence type="ECO:0000256" key="1">
    <source>
        <dbReference type="ARBA" id="ARBA00022737"/>
    </source>
</evidence>
<keyword evidence="5" id="KW-1185">Reference proteome</keyword>